<dbReference type="RefSeq" id="WP_188949344.1">
    <property type="nucleotide sequence ID" value="NZ_BMPH01000013.1"/>
</dbReference>
<feature type="region of interest" description="Disordered" evidence="1">
    <location>
        <begin position="22"/>
        <end position="69"/>
    </location>
</feature>
<evidence type="ECO:0008006" key="5">
    <source>
        <dbReference type="Google" id="ProtNLM"/>
    </source>
</evidence>
<keyword evidence="4" id="KW-1185">Reference proteome</keyword>
<comment type="caution">
    <text evidence="3">The sequence shown here is derived from an EMBL/GenBank/DDBJ whole genome shotgun (WGS) entry which is preliminary data.</text>
</comment>
<name>A0ABS4XN17_GLUPR</name>
<protein>
    <recommendedName>
        <fullName evidence="5">Lipoprotein</fullName>
    </recommendedName>
</protein>
<dbReference type="Proteomes" id="UP001195422">
    <property type="component" value="Unassembled WGS sequence"/>
</dbReference>
<evidence type="ECO:0000313" key="3">
    <source>
        <dbReference type="EMBL" id="MBP2397908.1"/>
    </source>
</evidence>
<dbReference type="EMBL" id="JAGIOJ010000001">
    <property type="protein sequence ID" value="MBP2397908.1"/>
    <property type="molecule type" value="Genomic_DNA"/>
</dbReference>
<accession>A0ABS4XN17</accession>
<proteinExistence type="predicted"/>
<sequence length="193" mass="20579">MKHPKILTLALAAGLVAGVAGCTPASTETEPGSAPSVAPTTAGPTAPAPSSSGGNESSHSQGQATEDPAKVELAKQAATIMTTWDPTKDFNRTAAELRARPLMTPERAKEVIAPERPATGVEWLTAAEKKATSKPTVKLMTEHHEQNTIAVTATWQWVTKDGESWAGEGKQTFFFSFTDNEPYKIRDYVSSVR</sequence>
<evidence type="ECO:0000256" key="1">
    <source>
        <dbReference type="SAM" id="MobiDB-lite"/>
    </source>
</evidence>
<reference evidence="3 4" key="1">
    <citation type="submission" date="2021-03" db="EMBL/GenBank/DDBJ databases">
        <title>Sequencing the genomes of 1000 actinobacteria strains.</title>
        <authorList>
            <person name="Klenk H.-P."/>
        </authorList>
    </citation>
    <scope>NUCLEOTIDE SEQUENCE [LARGE SCALE GENOMIC DNA]</scope>
    <source>
        <strain evidence="3 4">DSM 20168</strain>
    </source>
</reference>
<dbReference type="PROSITE" id="PS51257">
    <property type="entry name" value="PROKAR_LIPOPROTEIN"/>
    <property type="match status" value="1"/>
</dbReference>
<keyword evidence="2" id="KW-0732">Signal</keyword>
<evidence type="ECO:0000313" key="4">
    <source>
        <dbReference type="Proteomes" id="UP001195422"/>
    </source>
</evidence>
<feature type="chain" id="PRO_5045835863" description="Lipoprotein" evidence="2">
    <location>
        <begin position="26"/>
        <end position="193"/>
    </location>
</feature>
<evidence type="ECO:0000256" key="2">
    <source>
        <dbReference type="SAM" id="SignalP"/>
    </source>
</evidence>
<feature type="compositionally biased region" description="Low complexity" evidence="1">
    <location>
        <begin position="33"/>
        <end position="62"/>
    </location>
</feature>
<gene>
    <name evidence="3" type="ORF">JOF39_000989</name>
</gene>
<feature type="signal peptide" evidence="2">
    <location>
        <begin position="1"/>
        <end position="25"/>
    </location>
</feature>
<organism evidence="3 4">
    <name type="scientific">Glutamicibacter protophormiae</name>
    <name type="common">Brevibacterium protophormiae</name>
    <dbReference type="NCBI Taxonomy" id="37930"/>
    <lineage>
        <taxon>Bacteria</taxon>
        <taxon>Bacillati</taxon>
        <taxon>Actinomycetota</taxon>
        <taxon>Actinomycetes</taxon>
        <taxon>Micrococcales</taxon>
        <taxon>Micrococcaceae</taxon>
        <taxon>Glutamicibacter</taxon>
    </lineage>
</organism>